<protein>
    <submittedName>
        <fullName evidence="1">Uncharacterized protein</fullName>
    </submittedName>
</protein>
<name>A0A7R7EMF1_9FIRM</name>
<accession>A0A7R7EMF1</accession>
<evidence type="ECO:0000313" key="1">
    <source>
        <dbReference type="EMBL" id="BCN31645.1"/>
    </source>
</evidence>
<dbReference type="EMBL" id="AP024169">
    <property type="protein sequence ID" value="BCN31645.1"/>
    <property type="molecule type" value="Genomic_DNA"/>
</dbReference>
<sequence length="73" mass="8591">MTINTNVVWYVDLMDPRILSGNFKRLYIVIRKGKENNNFVFFALTLYHKNNGRSMNYEADFHGILPVSDPYAF</sequence>
<evidence type="ECO:0000313" key="2">
    <source>
        <dbReference type="Proteomes" id="UP000595897"/>
    </source>
</evidence>
<keyword evidence="2" id="KW-1185">Reference proteome</keyword>
<reference evidence="1 2" key="1">
    <citation type="submission" date="2020-11" db="EMBL/GenBank/DDBJ databases">
        <title>Draft genome sequencing of a Lachnospiraceae strain isolated from anoxic soil subjected to BSD treatment.</title>
        <authorList>
            <person name="Uek A."/>
            <person name="Tonouchi A."/>
        </authorList>
    </citation>
    <scope>NUCLEOTIDE SEQUENCE [LARGE SCALE GENOMIC DNA]</scope>
    <source>
        <strain evidence="1 2">TB5</strain>
    </source>
</reference>
<dbReference type="AlphaFoldDB" id="A0A7R7EMF1"/>
<gene>
    <name evidence="1" type="ORF">bsdtb5_29400</name>
</gene>
<dbReference type="Proteomes" id="UP000595897">
    <property type="component" value="Chromosome"/>
</dbReference>
<dbReference type="KEGG" id="ahb:bsdtb5_29400"/>
<proteinExistence type="predicted"/>
<organism evidence="1 2">
    <name type="scientific">Anaeromicropila herbilytica</name>
    <dbReference type="NCBI Taxonomy" id="2785025"/>
    <lineage>
        <taxon>Bacteria</taxon>
        <taxon>Bacillati</taxon>
        <taxon>Bacillota</taxon>
        <taxon>Clostridia</taxon>
        <taxon>Lachnospirales</taxon>
        <taxon>Lachnospiraceae</taxon>
        <taxon>Anaeromicropila</taxon>
    </lineage>
</organism>